<organism evidence="1 2">
    <name type="scientific">Mucilaginibacter calamicampi</name>
    <dbReference type="NCBI Taxonomy" id="1302352"/>
    <lineage>
        <taxon>Bacteria</taxon>
        <taxon>Pseudomonadati</taxon>
        <taxon>Bacteroidota</taxon>
        <taxon>Sphingobacteriia</taxon>
        <taxon>Sphingobacteriales</taxon>
        <taxon>Sphingobacteriaceae</taxon>
        <taxon>Mucilaginibacter</taxon>
    </lineage>
</organism>
<name>A0ABW2YZ88_9SPHI</name>
<evidence type="ECO:0000313" key="2">
    <source>
        <dbReference type="Proteomes" id="UP001596958"/>
    </source>
</evidence>
<comment type="caution">
    <text evidence="1">The sequence shown here is derived from an EMBL/GenBank/DDBJ whole genome shotgun (WGS) entry which is preliminary data.</text>
</comment>
<accession>A0ABW2YZ88</accession>
<evidence type="ECO:0000313" key="1">
    <source>
        <dbReference type="EMBL" id="MFD0749791.1"/>
    </source>
</evidence>
<proteinExistence type="predicted"/>
<protein>
    <submittedName>
        <fullName evidence="1">Uncharacterized protein</fullName>
    </submittedName>
</protein>
<dbReference type="EMBL" id="JBHTHU010000005">
    <property type="protein sequence ID" value="MFD0749791.1"/>
    <property type="molecule type" value="Genomic_DNA"/>
</dbReference>
<dbReference type="RefSeq" id="WP_377098456.1">
    <property type="nucleotide sequence ID" value="NZ_JBHTHU010000005.1"/>
</dbReference>
<sequence length="183" mass="20832">MKHCLHKSVFMMFGIVATIFSFPSCKPDNLKQGAVKEYFDIKGYFENSAAHLKKERKTITKTVVHNGKSESKQVEIGNWEAELALFTESDINKPAWNGSYTKQDSAAVITYTAKDADLRTRRILIDKAKDGSIKQITINNQVNNALYNTRETLNYFPDSVYTIEKYQKVKLLGANTYKITGKF</sequence>
<keyword evidence="2" id="KW-1185">Reference proteome</keyword>
<gene>
    <name evidence="1" type="ORF">ACFQZS_06535</name>
</gene>
<dbReference type="Proteomes" id="UP001596958">
    <property type="component" value="Unassembled WGS sequence"/>
</dbReference>
<reference evidence="2" key="1">
    <citation type="journal article" date="2019" name="Int. J. Syst. Evol. Microbiol.">
        <title>The Global Catalogue of Microorganisms (GCM) 10K type strain sequencing project: providing services to taxonomists for standard genome sequencing and annotation.</title>
        <authorList>
            <consortium name="The Broad Institute Genomics Platform"/>
            <consortium name="The Broad Institute Genome Sequencing Center for Infectious Disease"/>
            <person name="Wu L."/>
            <person name="Ma J."/>
        </authorList>
    </citation>
    <scope>NUCLEOTIDE SEQUENCE [LARGE SCALE GENOMIC DNA]</scope>
    <source>
        <strain evidence="2">CCUG 63418</strain>
    </source>
</reference>